<reference evidence="2" key="1">
    <citation type="submission" date="2015-07" db="EMBL/GenBank/DDBJ databases">
        <title>MeaNS - Measles Nucleotide Surveillance Program.</title>
        <authorList>
            <person name="Tran T."/>
            <person name="Druce J."/>
        </authorList>
    </citation>
    <scope>NUCLEOTIDE SEQUENCE</scope>
    <source>
        <strain evidence="2">UCB-OBI-ISO-001</strain>
        <tissue evidence="2">Gonad</tissue>
    </source>
</reference>
<evidence type="ECO:0000313" key="2">
    <source>
        <dbReference type="EMBL" id="KOF84509.1"/>
    </source>
</evidence>
<evidence type="ECO:0000256" key="1">
    <source>
        <dbReference type="SAM" id="Phobius"/>
    </source>
</evidence>
<organism evidence="2">
    <name type="scientific">Octopus bimaculoides</name>
    <name type="common">California two-spotted octopus</name>
    <dbReference type="NCBI Taxonomy" id="37653"/>
    <lineage>
        <taxon>Eukaryota</taxon>
        <taxon>Metazoa</taxon>
        <taxon>Spiralia</taxon>
        <taxon>Lophotrochozoa</taxon>
        <taxon>Mollusca</taxon>
        <taxon>Cephalopoda</taxon>
        <taxon>Coleoidea</taxon>
        <taxon>Octopodiformes</taxon>
        <taxon>Octopoda</taxon>
        <taxon>Incirrata</taxon>
        <taxon>Octopodidae</taxon>
        <taxon>Octopus</taxon>
    </lineage>
</organism>
<sequence>MYVYLNIHFFFSILCKDRNYSLSSIRIYLIVFFIELLQICILIAFHSFSLQKTQYGRQNFTRAYLSQWKLTVFFIF</sequence>
<proteinExistence type="predicted"/>
<keyword evidence="1" id="KW-0472">Membrane</keyword>
<dbReference type="AlphaFoldDB" id="A0A0L8H5X9"/>
<dbReference type="EMBL" id="KQ419138">
    <property type="protein sequence ID" value="KOF84509.1"/>
    <property type="molecule type" value="Genomic_DNA"/>
</dbReference>
<keyword evidence="1" id="KW-1133">Transmembrane helix</keyword>
<keyword evidence="1" id="KW-0812">Transmembrane</keyword>
<feature type="transmembrane region" description="Helical" evidence="1">
    <location>
        <begin position="27"/>
        <end position="48"/>
    </location>
</feature>
<name>A0A0L8H5X9_OCTBM</name>
<accession>A0A0L8H5X9</accession>
<protein>
    <submittedName>
        <fullName evidence="2">Uncharacterized protein</fullName>
    </submittedName>
</protein>
<gene>
    <name evidence="2" type="ORF">OCBIM_22021955mg</name>
</gene>